<organism evidence="2 3">
    <name type="scientific">Purpureocillium lilacinum</name>
    <name type="common">Paecilomyces lilacinus</name>
    <dbReference type="NCBI Taxonomy" id="33203"/>
    <lineage>
        <taxon>Eukaryota</taxon>
        <taxon>Fungi</taxon>
        <taxon>Dikarya</taxon>
        <taxon>Ascomycota</taxon>
        <taxon>Pezizomycotina</taxon>
        <taxon>Sordariomycetes</taxon>
        <taxon>Hypocreomycetidae</taxon>
        <taxon>Hypocreales</taxon>
        <taxon>Ophiocordycipitaceae</taxon>
        <taxon>Purpureocillium</taxon>
    </lineage>
</organism>
<comment type="caution">
    <text evidence="2">The sequence shown here is derived from an EMBL/GenBank/DDBJ whole genome shotgun (WGS) entry which is preliminary data.</text>
</comment>
<sequence length="182" mass="18083">MGARAVSSGSCHGVGAGGRARACVREGVQAMPNAWTSGRRDRVHVGAVPALPSGRSDGCGGGSGGGAGGVVVVMMMVTTVSWPAVCQGTLNMHVAAAAAARTRTRAGSQPVARLVGRSRLVPHMPQAGTDAGGFRWSGEEGRRTPAGSSWGSGFIGSPPEAIVVAWSWAAAAVPGADAARAN</sequence>
<gene>
    <name evidence="2" type="ORF">PCL_07902</name>
</gene>
<protein>
    <submittedName>
        <fullName evidence="2">Uncharacterized protein</fullName>
    </submittedName>
</protein>
<evidence type="ECO:0000313" key="2">
    <source>
        <dbReference type="EMBL" id="PWI74588.1"/>
    </source>
</evidence>
<reference evidence="2 3" key="1">
    <citation type="journal article" date="2016" name="Front. Microbiol.">
        <title>Genome and transcriptome sequences reveal the specific parasitism of the nematophagous Purpureocillium lilacinum 36-1.</title>
        <authorList>
            <person name="Xie J."/>
            <person name="Li S."/>
            <person name="Mo C."/>
            <person name="Xiao X."/>
            <person name="Peng D."/>
            <person name="Wang G."/>
            <person name="Xiao Y."/>
        </authorList>
    </citation>
    <scope>NUCLEOTIDE SEQUENCE [LARGE SCALE GENOMIC DNA]</scope>
    <source>
        <strain evidence="2 3">36-1</strain>
    </source>
</reference>
<feature type="region of interest" description="Disordered" evidence="1">
    <location>
        <begin position="123"/>
        <end position="152"/>
    </location>
</feature>
<accession>A0A2U3EJA0</accession>
<proteinExistence type="predicted"/>
<dbReference type="Proteomes" id="UP000245956">
    <property type="component" value="Unassembled WGS sequence"/>
</dbReference>
<dbReference type="AlphaFoldDB" id="A0A2U3EJA0"/>
<dbReference type="EMBL" id="LCWV01000003">
    <property type="protein sequence ID" value="PWI74588.1"/>
    <property type="molecule type" value="Genomic_DNA"/>
</dbReference>
<name>A0A2U3EJA0_PURLI</name>
<evidence type="ECO:0000256" key="1">
    <source>
        <dbReference type="SAM" id="MobiDB-lite"/>
    </source>
</evidence>
<evidence type="ECO:0000313" key="3">
    <source>
        <dbReference type="Proteomes" id="UP000245956"/>
    </source>
</evidence>